<comment type="caution">
    <text evidence="4">The sequence shown here is derived from an EMBL/GenBank/DDBJ whole genome shotgun (WGS) entry which is preliminary data.</text>
</comment>
<accession>A0A420W8X1</accession>
<feature type="domain" description="PpiC" evidence="3">
    <location>
        <begin position="153"/>
        <end position="242"/>
    </location>
</feature>
<dbReference type="Proteomes" id="UP000280881">
    <property type="component" value="Unassembled WGS sequence"/>
</dbReference>
<keyword evidence="2" id="KW-0697">Rotamase</keyword>
<evidence type="ECO:0000313" key="5">
    <source>
        <dbReference type="Proteomes" id="UP000280881"/>
    </source>
</evidence>
<dbReference type="AlphaFoldDB" id="A0A420W8X1"/>
<dbReference type="InterPro" id="IPR000297">
    <property type="entry name" value="PPIase_PpiC"/>
</dbReference>
<dbReference type="GO" id="GO:0003755">
    <property type="term" value="F:peptidyl-prolyl cis-trans isomerase activity"/>
    <property type="evidence" value="ECO:0007669"/>
    <property type="project" value="UniProtKB-KW"/>
</dbReference>
<gene>
    <name evidence="4" type="ORF">C7457_0638</name>
</gene>
<proteinExistence type="predicted"/>
<dbReference type="SUPFAM" id="SSF109998">
    <property type="entry name" value="Triger factor/SurA peptide-binding domain-like"/>
    <property type="match status" value="1"/>
</dbReference>
<sequence length="283" mass="32754">MKRLLLYLLLIVILPTVSYSKVVDFIAAVVNGEPVLYSEVVKFAKEKGINDLRVARDRLIEKKILLTEAKKKGLKVSDRELQRALKDLIERSGFKSEKEFEEALKREGLTIKDVKEKLREQLLITKLIAKEVKSKVEVSPVEVEKYCRKVESKPVREVYYIYTTSQETAEKALSLLKEGVSFEKVARELSQDRATAERGGYIGRVTRGMLVKPLDEAIWSLKPGQYKLVRTDKGYFIVFVKSEETGKCDREKIKQEIYMRKFQKALKDYTDRLKKEASVKVYM</sequence>
<dbReference type="EMBL" id="RBIE01000001">
    <property type="protein sequence ID" value="RKQ63757.1"/>
    <property type="molecule type" value="Genomic_DNA"/>
</dbReference>
<dbReference type="PANTHER" id="PTHR47637:SF1">
    <property type="entry name" value="CHAPERONE SURA"/>
    <property type="match status" value="1"/>
</dbReference>
<dbReference type="Pfam" id="PF13624">
    <property type="entry name" value="SurA_N_3"/>
    <property type="match status" value="1"/>
</dbReference>
<dbReference type="PROSITE" id="PS01096">
    <property type="entry name" value="PPIC_PPIASE_1"/>
    <property type="match status" value="1"/>
</dbReference>
<protein>
    <submittedName>
        <fullName evidence="4">Peptidyl-prolyl cis-trans isomerase C/peptidyl-prolyl cis-trans isomerase SurA</fullName>
    </submittedName>
</protein>
<evidence type="ECO:0000313" key="4">
    <source>
        <dbReference type="EMBL" id="RKQ63757.1"/>
    </source>
</evidence>
<dbReference type="RefSeq" id="WP_121169991.1">
    <property type="nucleotide sequence ID" value="NZ_RBIE01000001.1"/>
</dbReference>
<dbReference type="InterPro" id="IPR023058">
    <property type="entry name" value="PPIase_PpiC_CS"/>
</dbReference>
<keyword evidence="2 4" id="KW-0413">Isomerase</keyword>
<organism evidence="4 5">
    <name type="scientific">Thermovibrio guaymasensis</name>
    <dbReference type="NCBI Taxonomy" id="240167"/>
    <lineage>
        <taxon>Bacteria</taxon>
        <taxon>Pseudomonadati</taxon>
        <taxon>Aquificota</taxon>
        <taxon>Aquificia</taxon>
        <taxon>Desulfurobacteriales</taxon>
        <taxon>Desulfurobacteriaceae</taxon>
        <taxon>Thermovibrio</taxon>
    </lineage>
</organism>
<dbReference type="InterPro" id="IPR046357">
    <property type="entry name" value="PPIase_dom_sf"/>
</dbReference>
<dbReference type="Gene3D" id="3.10.50.40">
    <property type="match status" value="1"/>
</dbReference>
<dbReference type="InterPro" id="IPR027304">
    <property type="entry name" value="Trigger_fact/SurA_dom_sf"/>
</dbReference>
<evidence type="ECO:0000259" key="3">
    <source>
        <dbReference type="PROSITE" id="PS50198"/>
    </source>
</evidence>
<dbReference type="OrthoDB" id="13413at2"/>
<reference evidence="4 5" key="1">
    <citation type="submission" date="2018-10" db="EMBL/GenBank/DDBJ databases">
        <title>Genomic Encyclopedia of Type Strains, Phase IV (KMG-IV): sequencing the most valuable type-strain genomes for metagenomic binning, comparative biology and taxonomic classification.</title>
        <authorList>
            <person name="Goeker M."/>
        </authorList>
    </citation>
    <scope>NUCLEOTIDE SEQUENCE [LARGE SCALE GENOMIC DNA]</scope>
    <source>
        <strain evidence="4 5">DSM 15521</strain>
    </source>
</reference>
<dbReference type="PANTHER" id="PTHR47637">
    <property type="entry name" value="CHAPERONE SURA"/>
    <property type="match status" value="1"/>
</dbReference>
<evidence type="ECO:0000256" key="2">
    <source>
        <dbReference type="PROSITE-ProRule" id="PRU00278"/>
    </source>
</evidence>
<dbReference type="InterPro" id="IPR050280">
    <property type="entry name" value="OMP_Chaperone_SurA"/>
</dbReference>
<evidence type="ECO:0000256" key="1">
    <source>
        <dbReference type="ARBA" id="ARBA00022729"/>
    </source>
</evidence>
<dbReference type="PROSITE" id="PS50198">
    <property type="entry name" value="PPIC_PPIASE_2"/>
    <property type="match status" value="1"/>
</dbReference>
<dbReference type="Pfam" id="PF13616">
    <property type="entry name" value="Rotamase_3"/>
    <property type="match status" value="1"/>
</dbReference>
<dbReference type="Gene3D" id="1.10.4030.10">
    <property type="entry name" value="Porin chaperone SurA, peptide-binding domain"/>
    <property type="match status" value="1"/>
</dbReference>
<keyword evidence="1" id="KW-0732">Signal</keyword>
<name>A0A420W8X1_9BACT</name>
<keyword evidence="5" id="KW-1185">Reference proteome</keyword>
<dbReference type="SUPFAM" id="SSF54534">
    <property type="entry name" value="FKBP-like"/>
    <property type="match status" value="1"/>
</dbReference>